<evidence type="ECO:0000313" key="5">
    <source>
        <dbReference type="Proteomes" id="UP001443914"/>
    </source>
</evidence>
<proteinExistence type="inferred from homology"/>
<comment type="similarity">
    <text evidence="1">Belongs to the protease inhibitor I13 (potato type I serine protease inhibitor) family.</text>
</comment>
<comment type="caution">
    <text evidence="4">The sequence shown here is derived from an EMBL/GenBank/DDBJ whole genome shotgun (WGS) entry which is preliminary data.</text>
</comment>
<dbReference type="AlphaFoldDB" id="A0AAW1NAY4"/>
<keyword evidence="2" id="KW-0646">Protease inhibitor</keyword>
<dbReference type="GO" id="GO:0004867">
    <property type="term" value="F:serine-type endopeptidase inhibitor activity"/>
    <property type="evidence" value="ECO:0007669"/>
    <property type="project" value="UniProtKB-KW"/>
</dbReference>
<evidence type="ECO:0000256" key="2">
    <source>
        <dbReference type="ARBA" id="ARBA00022690"/>
    </source>
</evidence>
<sequence>MTYPPCISGGPYRNANGCAPGACCFDKMEWPELVGKSGVEAKNTIERENPEVTAVIVHRPWIVTQDYCCNRAWVKVSDDGLVIAPAPKVG</sequence>
<dbReference type="GO" id="GO:0009611">
    <property type="term" value="P:response to wounding"/>
    <property type="evidence" value="ECO:0007669"/>
    <property type="project" value="InterPro"/>
</dbReference>
<keyword evidence="5" id="KW-1185">Reference proteome</keyword>
<evidence type="ECO:0000313" key="4">
    <source>
        <dbReference type="EMBL" id="KAK9755089.1"/>
    </source>
</evidence>
<gene>
    <name evidence="4" type="ORF">RND81_01G001900</name>
</gene>
<accession>A0AAW1NAY4</accession>
<reference evidence="4" key="1">
    <citation type="submission" date="2024-03" db="EMBL/GenBank/DDBJ databases">
        <title>WGS assembly of Saponaria officinalis var. Norfolk2.</title>
        <authorList>
            <person name="Jenkins J."/>
            <person name="Shu S."/>
            <person name="Grimwood J."/>
            <person name="Barry K."/>
            <person name="Goodstein D."/>
            <person name="Schmutz J."/>
            <person name="Leebens-Mack J."/>
            <person name="Osbourn A."/>
        </authorList>
    </citation>
    <scope>NUCLEOTIDE SEQUENCE [LARGE SCALE GENOMIC DNA]</scope>
    <source>
        <strain evidence="4">JIC</strain>
    </source>
</reference>
<dbReference type="PROSITE" id="PS00285">
    <property type="entry name" value="POTATO_INHIBITOR"/>
    <property type="match status" value="1"/>
</dbReference>
<evidence type="ECO:0000256" key="3">
    <source>
        <dbReference type="ARBA" id="ARBA00022900"/>
    </source>
</evidence>
<name>A0AAW1NAY4_SAPOF</name>
<dbReference type="PANTHER" id="PTHR33091:SF29">
    <property type="entry name" value="SUBTILISIN INHIBITOR 1"/>
    <property type="match status" value="1"/>
</dbReference>
<dbReference type="Gene3D" id="3.30.10.10">
    <property type="entry name" value="Trypsin Inhibitor V, subunit A"/>
    <property type="match status" value="1"/>
</dbReference>
<dbReference type="Proteomes" id="UP001443914">
    <property type="component" value="Unassembled WGS sequence"/>
</dbReference>
<dbReference type="Pfam" id="PF00280">
    <property type="entry name" value="potato_inhibit"/>
    <property type="match status" value="1"/>
</dbReference>
<protein>
    <submittedName>
        <fullName evidence="4">Uncharacterized protein</fullName>
    </submittedName>
</protein>
<dbReference type="SUPFAM" id="SSF54654">
    <property type="entry name" value="CI-2 family of serine protease inhibitors"/>
    <property type="match status" value="1"/>
</dbReference>
<evidence type="ECO:0000256" key="1">
    <source>
        <dbReference type="ARBA" id="ARBA00008210"/>
    </source>
</evidence>
<dbReference type="EMBL" id="JBDFQZ010000001">
    <property type="protein sequence ID" value="KAK9755089.1"/>
    <property type="molecule type" value="Genomic_DNA"/>
</dbReference>
<keyword evidence="3" id="KW-0722">Serine protease inhibitor</keyword>
<dbReference type="PANTHER" id="PTHR33091">
    <property type="entry name" value="PROTEIN, PUTATIVE, EXPRESSED-RELATED"/>
    <property type="match status" value="1"/>
</dbReference>
<dbReference type="InterPro" id="IPR000864">
    <property type="entry name" value="Prot_inh_pot1"/>
</dbReference>
<dbReference type="InterPro" id="IPR036354">
    <property type="entry name" value="Prot_inh_pot1_sf"/>
</dbReference>
<organism evidence="4 5">
    <name type="scientific">Saponaria officinalis</name>
    <name type="common">Common soapwort</name>
    <name type="synonym">Lychnis saponaria</name>
    <dbReference type="NCBI Taxonomy" id="3572"/>
    <lineage>
        <taxon>Eukaryota</taxon>
        <taxon>Viridiplantae</taxon>
        <taxon>Streptophyta</taxon>
        <taxon>Embryophyta</taxon>
        <taxon>Tracheophyta</taxon>
        <taxon>Spermatophyta</taxon>
        <taxon>Magnoliopsida</taxon>
        <taxon>eudicotyledons</taxon>
        <taxon>Gunneridae</taxon>
        <taxon>Pentapetalae</taxon>
        <taxon>Caryophyllales</taxon>
        <taxon>Caryophyllaceae</taxon>
        <taxon>Caryophylleae</taxon>
        <taxon>Saponaria</taxon>
    </lineage>
</organism>